<dbReference type="CDD" id="cd09078">
    <property type="entry name" value="nSMase"/>
    <property type="match status" value="1"/>
</dbReference>
<dbReference type="PANTHER" id="PTHR16320:SF23">
    <property type="entry name" value="SPHINGOMYELINASE C 1"/>
    <property type="match status" value="1"/>
</dbReference>
<keyword evidence="2" id="KW-0378">Hydrolase</keyword>
<dbReference type="OrthoDB" id="338539at2"/>
<dbReference type="InterPro" id="IPR038772">
    <property type="entry name" value="Sph/SMPD2-like"/>
</dbReference>
<dbReference type="Gene3D" id="3.60.10.10">
    <property type="entry name" value="Endonuclease/exonuclease/phosphatase"/>
    <property type="match status" value="1"/>
</dbReference>
<dbReference type="HOGENOM" id="CLU_033415_1_0_6"/>
<reference evidence="5 6" key="1">
    <citation type="journal article" date="2012" name="J. Bacteriol.">
        <title>Genome sequence of an alkane-degrading bacterium, Alcanivorax pacificus type strain W11-5, isolated from deep sea sediment.</title>
        <authorList>
            <person name="Lai Q."/>
            <person name="Shao Z."/>
        </authorList>
    </citation>
    <scope>NUCLEOTIDE SEQUENCE [LARGE SCALE GENOMIC DNA]</scope>
    <source>
        <strain evidence="5 6">W11-5</strain>
    </source>
</reference>
<feature type="domain" description="Endonuclease/exonuclease/phosphatase" evidence="4">
    <location>
        <begin position="180"/>
        <end position="436"/>
    </location>
</feature>
<evidence type="ECO:0000256" key="1">
    <source>
        <dbReference type="ARBA" id="ARBA00022729"/>
    </source>
</evidence>
<dbReference type="GO" id="GO:0004767">
    <property type="term" value="F:sphingomyelin phosphodiesterase activity"/>
    <property type="evidence" value="ECO:0007669"/>
    <property type="project" value="InterPro"/>
</dbReference>
<protein>
    <submittedName>
        <fullName evidence="5">Putative phospholipase C</fullName>
    </submittedName>
</protein>
<dbReference type="Proteomes" id="UP000006764">
    <property type="component" value="Chromosome"/>
</dbReference>
<accession>A0A0B4XL84</accession>
<evidence type="ECO:0000313" key="6">
    <source>
        <dbReference type="Proteomes" id="UP000006764"/>
    </source>
</evidence>
<evidence type="ECO:0000259" key="4">
    <source>
        <dbReference type="Pfam" id="PF03372"/>
    </source>
</evidence>
<dbReference type="SUPFAM" id="SSF56219">
    <property type="entry name" value="DNase I-like"/>
    <property type="match status" value="1"/>
</dbReference>
<dbReference type="GO" id="GO:0005576">
    <property type="term" value="C:extracellular region"/>
    <property type="evidence" value="ECO:0007669"/>
    <property type="project" value="InterPro"/>
</dbReference>
<dbReference type="InterPro" id="IPR036691">
    <property type="entry name" value="Endo/exonu/phosph_ase_sf"/>
</dbReference>
<feature type="chain" id="PRO_5002098939" evidence="3">
    <location>
        <begin position="23"/>
        <end position="449"/>
    </location>
</feature>
<feature type="signal peptide" evidence="3">
    <location>
        <begin position="1"/>
        <end position="22"/>
    </location>
</feature>
<name>A0A0B4XL84_9GAMM</name>
<dbReference type="EMBL" id="CP004387">
    <property type="protein sequence ID" value="AJD49004.1"/>
    <property type="molecule type" value="Genomic_DNA"/>
</dbReference>
<dbReference type="STRING" id="391936.S7S_12960"/>
<dbReference type="KEGG" id="apac:S7S_12960"/>
<keyword evidence="6" id="KW-1185">Reference proteome</keyword>
<dbReference type="InterPro" id="IPR005135">
    <property type="entry name" value="Endo/exonuclease/phosphatase"/>
</dbReference>
<evidence type="ECO:0000256" key="2">
    <source>
        <dbReference type="ARBA" id="ARBA00022801"/>
    </source>
</evidence>
<evidence type="ECO:0000313" key="5">
    <source>
        <dbReference type="EMBL" id="AJD49004.1"/>
    </source>
</evidence>
<dbReference type="AlphaFoldDB" id="A0A0B4XL84"/>
<evidence type="ECO:0000256" key="3">
    <source>
        <dbReference type="SAM" id="SignalP"/>
    </source>
</evidence>
<gene>
    <name evidence="5" type="ORF">S7S_12960</name>
</gene>
<keyword evidence="1 3" id="KW-0732">Signal</keyword>
<dbReference type="PANTHER" id="PTHR16320">
    <property type="entry name" value="SPHINGOMYELINASE FAMILY MEMBER"/>
    <property type="match status" value="1"/>
</dbReference>
<sequence>MRSVSLLGLAALTLLASSAATADTYIFVTNSTPDPVTISVNHYGTDTMTQGDEWAQEETTIPAYATRRVLRYNRYWGVHSGETFHFDTVVSNGTSSVTLKQRMVGTWSGSNIVHGASGSDFSSPWYSDRNIHTFSTTYGGRASVNSFKAQLTGGYDDFYYTIHNNTPTEAVSGTDQLKVLTYNIWALPLVASDIGARLAELPNHLDGYDAILLQEAFASERDDFLLAMASEYPYQTHIPRIPFELGTFNIFDSGVAILSRYPIVATADFIYPDCSGTDCFADKGVIYAEIIKGGKAYHLTSTHTASFDTTEARTLRQEQFLQIRDLVDDQSIPSTDAVLMGGDFNVNKLLWPTDYAQMLTNLNATDPVSTGYTEATFDPRVNENAGAAGSGGTTVEYLDYVVYANDHRLPTTSRNDVRVLRSVASSVWGTWDLSDHFPVMGEFDFNTAP</sequence>
<organism evidence="5 6">
    <name type="scientific">Isoalcanivorax pacificus W11-5</name>
    <dbReference type="NCBI Taxonomy" id="391936"/>
    <lineage>
        <taxon>Bacteria</taxon>
        <taxon>Pseudomonadati</taxon>
        <taxon>Pseudomonadota</taxon>
        <taxon>Gammaproteobacteria</taxon>
        <taxon>Oceanospirillales</taxon>
        <taxon>Alcanivoracaceae</taxon>
        <taxon>Isoalcanivorax</taxon>
    </lineage>
</organism>
<dbReference type="InterPro" id="IPR017766">
    <property type="entry name" value="Sphingomyelinase/PLipase_C"/>
</dbReference>
<dbReference type="Pfam" id="PF03372">
    <property type="entry name" value="Exo_endo_phos"/>
    <property type="match status" value="1"/>
</dbReference>
<proteinExistence type="predicted"/>
<dbReference type="RefSeq" id="WP_008738513.1">
    <property type="nucleotide sequence ID" value="NZ_CP004387.1"/>
</dbReference>